<keyword evidence="8" id="KW-0966">Cell projection</keyword>
<sequence length="277" mass="29675">MMRSLWTAASGMMSQQTSVDTIANNLANVNTVGYKQEQTQFKSLLYQNLQAKTTSANGENKPVGAQVGLGSRVSAVTSIYTQGALNATDSTTDFAINGDGFFAVRNTNTDETVYTRNGHFTWATATEGVMLSTSEGYPVLSADGAEIVLGQDANGKDYKTNLITIDTDGNLLYPDESNNPAPIGIKIGLYQFSNPAGLDKIGGSYLSETEASGAALNEAYDEVGKKSSLRQSYLESSNVQVATEMVNLITAQRAYELCSKAITTSDTMMEQANNLKR</sequence>
<dbReference type="InterPro" id="IPR019776">
    <property type="entry name" value="Flagellar_basal_body_rod_CS"/>
</dbReference>
<dbReference type="Proteomes" id="UP000284794">
    <property type="component" value="Unassembled WGS sequence"/>
</dbReference>
<reference evidence="8 11" key="2">
    <citation type="submission" date="2018-08" db="EMBL/GenBank/DDBJ databases">
        <title>A genome reference for cultivated species of the human gut microbiota.</title>
        <authorList>
            <person name="Zou Y."/>
            <person name="Xue W."/>
            <person name="Luo G."/>
        </authorList>
    </citation>
    <scope>NUCLEOTIDE SEQUENCE [LARGE SCALE GENOMIC DNA]</scope>
    <source>
        <strain evidence="8 11">AM32-2AC</strain>
    </source>
</reference>
<evidence type="ECO:0000259" key="5">
    <source>
        <dbReference type="Pfam" id="PF22692"/>
    </source>
</evidence>
<evidence type="ECO:0000256" key="1">
    <source>
        <dbReference type="ARBA" id="ARBA00009677"/>
    </source>
</evidence>
<dbReference type="PANTHER" id="PTHR30435:SF19">
    <property type="entry name" value="FLAGELLAR BASAL-BODY ROD PROTEIN FLGG"/>
    <property type="match status" value="1"/>
</dbReference>
<evidence type="ECO:0000313" key="11">
    <source>
        <dbReference type="Proteomes" id="UP000284794"/>
    </source>
</evidence>
<evidence type="ECO:0000313" key="9">
    <source>
        <dbReference type="Proteomes" id="UP000095621"/>
    </source>
</evidence>
<gene>
    <name evidence="6" type="primary">flgG_1</name>
    <name evidence="7" type="synonym">flgG_2</name>
    <name evidence="8" type="ORF">DW811_05000</name>
    <name evidence="6" type="ORF">ERS852490_02335</name>
    <name evidence="7" type="ORF">ERS852492_01614</name>
</gene>
<dbReference type="GO" id="GO:0071978">
    <property type="term" value="P:bacterial-type flagellum-dependent swarming motility"/>
    <property type="evidence" value="ECO:0007669"/>
    <property type="project" value="TreeGrafter"/>
</dbReference>
<comment type="similarity">
    <text evidence="1 2">Belongs to the flagella basal body rod proteins family.</text>
</comment>
<dbReference type="Proteomes" id="UP000095780">
    <property type="component" value="Unassembled WGS sequence"/>
</dbReference>
<dbReference type="InterPro" id="IPR020013">
    <property type="entry name" value="Flagellar_FlgE/F/G"/>
</dbReference>
<name>A0A174Z3G0_9FIRM</name>
<proteinExistence type="inferred from homology"/>
<organism evidence="6 9">
    <name type="scientific">Lachnospira eligens</name>
    <dbReference type="NCBI Taxonomy" id="39485"/>
    <lineage>
        <taxon>Bacteria</taxon>
        <taxon>Bacillati</taxon>
        <taxon>Bacillota</taxon>
        <taxon>Clostridia</taxon>
        <taxon>Lachnospirales</taxon>
        <taxon>Lachnospiraceae</taxon>
        <taxon>Lachnospira</taxon>
    </lineage>
</organism>
<dbReference type="AlphaFoldDB" id="A0A174Z3G0"/>
<dbReference type="RefSeq" id="WP_022097391.1">
    <property type="nucleotide sequence ID" value="NZ_CABIXW010000004.1"/>
</dbReference>
<dbReference type="PANTHER" id="PTHR30435">
    <property type="entry name" value="FLAGELLAR PROTEIN"/>
    <property type="match status" value="1"/>
</dbReference>
<dbReference type="NCBIfam" id="TIGR03506">
    <property type="entry name" value="FlgEFG_subfam"/>
    <property type="match status" value="2"/>
</dbReference>
<evidence type="ECO:0000313" key="8">
    <source>
        <dbReference type="EMBL" id="RHD09869.1"/>
    </source>
</evidence>
<dbReference type="PROSITE" id="PS00588">
    <property type="entry name" value="FLAGELLA_BB_ROD"/>
    <property type="match status" value="1"/>
</dbReference>
<feature type="domain" description="Flagellar basal-body/hook protein C-terminal" evidence="4">
    <location>
        <begin position="230"/>
        <end position="275"/>
    </location>
</feature>
<feature type="domain" description="Flagellar hook protein FlgE/F/G-like D1" evidence="5">
    <location>
        <begin position="95"/>
        <end position="171"/>
    </location>
</feature>
<dbReference type="Proteomes" id="UP000095621">
    <property type="component" value="Unassembled WGS sequence"/>
</dbReference>
<dbReference type="InterPro" id="IPR053967">
    <property type="entry name" value="LlgE_F_G-like_D1"/>
</dbReference>
<dbReference type="OrthoDB" id="9804559at2"/>
<evidence type="ECO:0000313" key="7">
    <source>
        <dbReference type="EMBL" id="CUQ85423.1"/>
    </source>
</evidence>
<dbReference type="EMBL" id="QSIS01000004">
    <property type="protein sequence ID" value="RHD09869.1"/>
    <property type="molecule type" value="Genomic_DNA"/>
</dbReference>
<comment type="subcellular location">
    <subcellularLocation>
        <location evidence="2">Bacterial flagellum basal body</location>
    </subcellularLocation>
</comment>
<evidence type="ECO:0000313" key="10">
    <source>
        <dbReference type="Proteomes" id="UP000095780"/>
    </source>
</evidence>
<dbReference type="EMBL" id="CZBV01000004">
    <property type="protein sequence ID" value="CUQ85423.1"/>
    <property type="molecule type" value="Genomic_DNA"/>
</dbReference>
<evidence type="ECO:0000313" key="6">
    <source>
        <dbReference type="EMBL" id="CUQ78686.1"/>
    </source>
</evidence>
<feature type="domain" description="Flagellar basal body rod protein N-terminal" evidence="3">
    <location>
        <begin position="7"/>
        <end position="35"/>
    </location>
</feature>
<dbReference type="GO" id="GO:0009425">
    <property type="term" value="C:bacterial-type flagellum basal body"/>
    <property type="evidence" value="ECO:0007669"/>
    <property type="project" value="UniProtKB-SubCell"/>
</dbReference>
<accession>A0A174Z3G0</accession>
<dbReference type="Pfam" id="PF22692">
    <property type="entry name" value="LlgE_F_G_D1"/>
    <property type="match status" value="1"/>
</dbReference>
<keyword evidence="2" id="KW-0975">Bacterial flagellum</keyword>
<evidence type="ECO:0000259" key="3">
    <source>
        <dbReference type="Pfam" id="PF00460"/>
    </source>
</evidence>
<dbReference type="SUPFAM" id="SSF117143">
    <property type="entry name" value="Flagellar hook protein flgE"/>
    <property type="match status" value="1"/>
</dbReference>
<dbReference type="InterPro" id="IPR010930">
    <property type="entry name" value="Flg_bb/hook_C_dom"/>
</dbReference>
<keyword evidence="8" id="KW-0282">Flagellum</keyword>
<dbReference type="Pfam" id="PF00460">
    <property type="entry name" value="Flg_bb_rod"/>
    <property type="match status" value="1"/>
</dbReference>
<dbReference type="InterPro" id="IPR037925">
    <property type="entry name" value="FlgE/F/G-like"/>
</dbReference>
<keyword evidence="8" id="KW-0969">Cilium</keyword>
<dbReference type="InterPro" id="IPR001444">
    <property type="entry name" value="Flag_bb_rod_N"/>
</dbReference>
<dbReference type="Pfam" id="PF06429">
    <property type="entry name" value="Flg_bbr_C"/>
    <property type="match status" value="1"/>
</dbReference>
<protein>
    <submittedName>
        <fullName evidence="6">Distal rod protein</fullName>
    </submittedName>
    <submittedName>
        <fullName evidence="8">Flagellar hook-basal body protein</fullName>
    </submittedName>
</protein>
<dbReference type="EMBL" id="CZBU01000005">
    <property type="protein sequence ID" value="CUQ78686.1"/>
    <property type="molecule type" value="Genomic_DNA"/>
</dbReference>
<reference evidence="9 10" key="1">
    <citation type="submission" date="2015-09" db="EMBL/GenBank/DDBJ databases">
        <authorList>
            <consortium name="Pathogen Informatics"/>
        </authorList>
    </citation>
    <scope>NUCLEOTIDE SEQUENCE [LARGE SCALE GENOMIC DNA]</scope>
    <source>
        <strain evidence="6 9">2789STDY5834875</strain>
        <strain evidence="7 10">2789STDY5834878</strain>
    </source>
</reference>
<evidence type="ECO:0000256" key="2">
    <source>
        <dbReference type="RuleBase" id="RU362116"/>
    </source>
</evidence>
<evidence type="ECO:0000259" key="4">
    <source>
        <dbReference type="Pfam" id="PF06429"/>
    </source>
</evidence>